<dbReference type="AlphaFoldDB" id="A0A284QXD8"/>
<accession>A0A284QXD8</accession>
<evidence type="ECO:0000256" key="1">
    <source>
        <dbReference type="SAM" id="Phobius"/>
    </source>
</evidence>
<proteinExistence type="predicted"/>
<evidence type="ECO:0000313" key="2">
    <source>
        <dbReference type="EMBL" id="SJL01072.1"/>
    </source>
</evidence>
<keyword evidence="3" id="KW-1185">Reference proteome</keyword>
<evidence type="ECO:0000313" key="3">
    <source>
        <dbReference type="Proteomes" id="UP000219338"/>
    </source>
</evidence>
<keyword evidence="1" id="KW-0472">Membrane</keyword>
<dbReference type="Proteomes" id="UP000219338">
    <property type="component" value="Unassembled WGS sequence"/>
</dbReference>
<keyword evidence="1" id="KW-0812">Transmembrane</keyword>
<organism evidence="2 3">
    <name type="scientific">Armillaria ostoyae</name>
    <name type="common">Armillaria root rot fungus</name>
    <dbReference type="NCBI Taxonomy" id="47428"/>
    <lineage>
        <taxon>Eukaryota</taxon>
        <taxon>Fungi</taxon>
        <taxon>Dikarya</taxon>
        <taxon>Basidiomycota</taxon>
        <taxon>Agaricomycotina</taxon>
        <taxon>Agaricomycetes</taxon>
        <taxon>Agaricomycetidae</taxon>
        <taxon>Agaricales</taxon>
        <taxon>Marasmiineae</taxon>
        <taxon>Physalacriaceae</taxon>
        <taxon>Armillaria</taxon>
    </lineage>
</organism>
<name>A0A284QXD8_ARMOS</name>
<feature type="transmembrane region" description="Helical" evidence="1">
    <location>
        <begin position="83"/>
        <end position="102"/>
    </location>
</feature>
<gene>
    <name evidence="2" type="ORF">ARMOST_04388</name>
</gene>
<keyword evidence="1" id="KW-1133">Transmembrane helix</keyword>
<sequence length="114" mass="12362">MARPRLSERSFDVTSKLPVAAAFQCRGTLRTPTAASLVTVDSRRHLSFLSTENIRIPCIHSPFNLSSTIGISGMALSESVPSVDIFCFCLSLFGACLTPLLFNVDDSCTTMTSR</sequence>
<protein>
    <submittedName>
        <fullName evidence="2">Uncharacterized protein</fullName>
    </submittedName>
</protein>
<reference evidence="3" key="1">
    <citation type="journal article" date="2017" name="Nat. Ecol. Evol.">
        <title>Genome expansion and lineage-specific genetic innovations in the forest pathogenic fungi Armillaria.</title>
        <authorList>
            <person name="Sipos G."/>
            <person name="Prasanna A.N."/>
            <person name="Walter M.C."/>
            <person name="O'Connor E."/>
            <person name="Balint B."/>
            <person name="Krizsan K."/>
            <person name="Kiss B."/>
            <person name="Hess J."/>
            <person name="Varga T."/>
            <person name="Slot J."/>
            <person name="Riley R."/>
            <person name="Boka B."/>
            <person name="Rigling D."/>
            <person name="Barry K."/>
            <person name="Lee J."/>
            <person name="Mihaltcheva S."/>
            <person name="LaButti K."/>
            <person name="Lipzen A."/>
            <person name="Waldron R."/>
            <person name="Moloney N.M."/>
            <person name="Sperisen C."/>
            <person name="Kredics L."/>
            <person name="Vagvoelgyi C."/>
            <person name="Patrignani A."/>
            <person name="Fitzpatrick D."/>
            <person name="Nagy I."/>
            <person name="Doyle S."/>
            <person name="Anderson J.B."/>
            <person name="Grigoriev I.V."/>
            <person name="Gueldener U."/>
            <person name="Muensterkoetter M."/>
            <person name="Nagy L.G."/>
        </authorList>
    </citation>
    <scope>NUCLEOTIDE SEQUENCE [LARGE SCALE GENOMIC DNA]</scope>
    <source>
        <strain evidence="3">C18/9</strain>
    </source>
</reference>
<dbReference type="EMBL" id="FUEG01000003">
    <property type="protein sequence ID" value="SJL01072.1"/>
    <property type="molecule type" value="Genomic_DNA"/>
</dbReference>